<dbReference type="RefSeq" id="WP_082705961.1">
    <property type="nucleotide sequence ID" value="NZ_FNDE01000005.1"/>
</dbReference>
<dbReference type="SUPFAM" id="SSF88713">
    <property type="entry name" value="Glycoside hydrolase/deacetylase"/>
    <property type="match status" value="1"/>
</dbReference>
<evidence type="ECO:0000313" key="3">
    <source>
        <dbReference type="Proteomes" id="UP000198956"/>
    </source>
</evidence>
<organism evidence="2 3">
    <name type="scientific">Aneurinibacillus thermoaerophilus</name>
    <dbReference type="NCBI Taxonomy" id="143495"/>
    <lineage>
        <taxon>Bacteria</taxon>
        <taxon>Bacillati</taxon>
        <taxon>Bacillota</taxon>
        <taxon>Bacilli</taxon>
        <taxon>Bacillales</taxon>
        <taxon>Paenibacillaceae</taxon>
        <taxon>Aneurinibacillus group</taxon>
        <taxon>Aneurinibacillus</taxon>
    </lineage>
</organism>
<dbReference type="NCBIfam" id="NF003816">
    <property type="entry name" value="PRK05406.1-5"/>
    <property type="match status" value="1"/>
</dbReference>
<proteinExistence type="inferred from homology"/>
<evidence type="ECO:0000256" key="1">
    <source>
        <dbReference type="HAMAP-Rule" id="MF_00691"/>
    </source>
</evidence>
<keyword evidence="1" id="KW-0547">Nucleotide-binding</keyword>
<comment type="similarity">
    <text evidence="1">Belongs to the LamB/PxpA family.</text>
</comment>
<dbReference type="HAMAP" id="MF_00691">
    <property type="entry name" value="PxpA"/>
    <property type="match status" value="1"/>
</dbReference>
<comment type="subunit">
    <text evidence="1">Forms a complex composed of PxpA, PxpB and PxpC.</text>
</comment>
<comment type="catalytic activity">
    <reaction evidence="1">
        <text>5-oxo-L-proline + ATP + 2 H2O = L-glutamate + ADP + phosphate + H(+)</text>
        <dbReference type="Rhea" id="RHEA:10348"/>
        <dbReference type="ChEBI" id="CHEBI:15377"/>
        <dbReference type="ChEBI" id="CHEBI:15378"/>
        <dbReference type="ChEBI" id="CHEBI:29985"/>
        <dbReference type="ChEBI" id="CHEBI:30616"/>
        <dbReference type="ChEBI" id="CHEBI:43474"/>
        <dbReference type="ChEBI" id="CHEBI:58402"/>
        <dbReference type="ChEBI" id="CHEBI:456216"/>
        <dbReference type="EC" id="3.5.2.9"/>
    </reaction>
</comment>
<keyword evidence="1" id="KW-0378">Hydrolase</keyword>
<dbReference type="GO" id="GO:0017168">
    <property type="term" value="F:5-oxoprolinase (ATP-hydrolyzing) activity"/>
    <property type="evidence" value="ECO:0007669"/>
    <property type="project" value="UniProtKB-UniRule"/>
</dbReference>
<protein>
    <recommendedName>
        <fullName evidence="1">5-oxoprolinase subunit A</fullName>
        <shortName evidence="1">5-OPase subunit A</shortName>
        <ecNumber evidence="1">3.5.2.9</ecNumber>
    </recommendedName>
    <alternativeName>
        <fullName evidence="1">5-oxoprolinase (ATP-hydrolyzing) subunit A</fullName>
    </alternativeName>
</protein>
<dbReference type="InterPro" id="IPR005501">
    <property type="entry name" value="LamB/YcsF/PxpA-like"/>
</dbReference>
<name>A0A1G7Y418_ANETH</name>
<dbReference type="EC" id="3.5.2.9" evidence="1"/>
<dbReference type="Proteomes" id="UP000198956">
    <property type="component" value="Unassembled WGS sequence"/>
</dbReference>
<dbReference type="CDD" id="cd10787">
    <property type="entry name" value="LamB_YcsF_like"/>
    <property type="match status" value="1"/>
</dbReference>
<dbReference type="InterPro" id="IPR011330">
    <property type="entry name" value="Glyco_hydro/deAcase_b/a-brl"/>
</dbReference>
<keyword evidence="1" id="KW-0067">ATP-binding</keyword>
<gene>
    <name evidence="1" type="primary">pxpA</name>
    <name evidence="2" type="ORF">SAMN04489735_100591</name>
</gene>
<accession>A0A1G7Y418</accession>
<dbReference type="Gene3D" id="3.20.20.370">
    <property type="entry name" value="Glycoside hydrolase/deacetylase"/>
    <property type="match status" value="1"/>
</dbReference>
<dbReference type="GO" id="GO:0005975">
    <property type="term" value="P:carbohydrate metabolic process"/>
    <property type="evidence" value="ECO:0007669"/>
    <property type="project" value="InterPro"/>
</dbReference>
<dbReference type="PANTHER" id="PTHR30292:SF0">
    <property type="entry name" value="5-OXOPROLINASE SUBUNIT A"/>
    <property type="match status" value="1"/>
</dbReference>
<dbReference type="OrthoDB" id="9773478at2"/>
<sequence>MHKVDLNCDMGESFGLYELGNDEEMMQYITSANIACGFHGGDPHVMRKTVELAKRYGVGIGAHPAFPDLLGFGRRYMTCTAAEVKDYVTYQLGALREFAVAANIKIQHCKPHGALYMKAMEDKALARAILEAIAEVDPQTVIFALNNSAVLEEAKKMGIPVAREAYADREHTTTGSIILTRKGSQIKDYHEMAQRVVRMVKEGKVMTHDGEEIAIQADTICIHGDTPGASQLAKTIVEALRENGVQIAPIREVLNVGC</sequence>
<dbReference type="AlphaFoldDB" id="A0A1G7Y418"/>
<dbReference type="GO" id="GO:0005524">
    <property type="term" value="F:ATP binding"/>
    <property type="evidence" value="ECO:0007669"/>
    <property type="project" value="UniProtKB-UniRule"/>
</dbReference>
<evidence type="ECO:0000313" key="2">
    <source>
        <dbReference type="EMBL" id="SDG90740.1"/>
    </source>
</evidence>
<dbReference type="NCBIfam" id="NF003814">
    <property type="entry name" value="PRK05406.1-3"/>
    <property type="match status" value="1"/>
</dbReference>
<reference evidence="2 3" key="1">
    <citation type="submission" date="2016-10" db="EMBL/GenBank/DDBJ databases">
        <authorList>
            <person name="de Groot N.N."/>
        </authorList>
    </citation>
    <scope>NUCLEOTIDE SEQUENCE [LARGE SCALE GENOMIC DNA]</scope>
    <source>
        <strain evidence="2 3">L 420-91</strain>
    </source>
</reference>
<dbReference type="Pfam" id="PF03746">
    <property type="entry name" value="LamB_YcsF"/>
    <property type="match status" value="1"/>
</dbReference>
<comment type="function">
    <text evidence="1">Catalyzes the cleavage of 5-oxoproline to form L-glutamate coupled to the hydrolysis of ATP to ADP and inorganic phosphate.</text>
</comment>
<dbReference type="EMBL" id="FNDE01000005">
    <property type="protein sequence ID" value="SDG90740.1"/>
    <property type="molecule type" value="Genomic_DNA"/>
</dbReference>
<dbReference type="PANTHER" id="PTHR30292">
    <property type="entry name" value="UNCHARACTERIZED PROTEIN YBGL-RELATED"/>
    <property type="match status" value="1"/>
</dbReference>